<reference evidence="5" key="1">
    <citation type="journal article" date="2023" name="Mol. Biol. Evol.">
        <title>Third-Generation Sequencing Reveals the Adaptive Role of the Epigenome in Three Deep-Sea Polychaetes.</title>
        <authorList>
            <person name="Perez M."/>
            <person name="Aroh O."/>
            <person name="Sun Y."/>
            <person name="Lan Y."/>
            <person name="Juniper S.K."/>
            <person name="Young C.R."/>
            <person name="Angers B."/>
            <person name="Qian P.Y."/>
        </authorList>
    </citation>
    <scope>NUCLEOTIDE SEQUENCE</scope>
    <source>
        <strain evidence="5">P08H-3</strain>
    </source>
</reference>
<dbReference type="GO" id="GO:0016460">
    <property type="term" value="C:myosin II complex"/>
    <property type="evidence" value="ECO:0007669"/>
    <property type="project" value="TreeGrafter"/>
</dbReference>
<gene>
    <name evidence="5" type="ORF">LSH36_1787g00007</name>
</gene>
<dbReference type="Proteomes" id="UP001208570">
    <property type="component" value="Unassembled WGS sequence"/>
</dbReference>
<proteinExistence type="predicted"/>
<dbReference type="InterPro" id="IPR050230">
    <property type="entry name" value="CALM/Myosin/TropC-like"/>
</dbReference>
<dbReference type="InterPro" id="IPR011992">
    <property type="entry name" value="EF-hand-dom_pair"/>
</dbReference>
<dbReference type="Pfam" id="PF13499">
    <property type="entry name" value="EF-hand_7"/>
    <property type="match status" value="2"/>
</dbReference>
<comment type="caution">
    <text evidence="5">The sequence shown here is derived from an EMBL/GenBank/DDBJ whole genome shotgun (WGS) entry which is preliminary data.</text>
</comment>
<dbReference type="EMBL" id="JAODUP010001785">
    <property type="protein sequence ID" value="KAK2139440.1"/>
    <property type="molecule type" value="Genomic_DNA"/>
</dbReference>
<feature type="domain" description="EF-hand" evidence="4">
    <location>
        <begin position="119"/>
        <end position="154"/>
    </location>
</feature>
<protein>
    <recommendedName>
        <fullName evidence="4">EF-hand domain-containing protein</fullName>
    </recommendedName>
</protein>
<evidence type="ECO:0000259" key="4">
    <source>
        <dbReference type="PROSITE" id="PS50222"/>
    </source>
</evidence>
<dbReference type="InterPro" id="IPR018247">
    <property type="entry name" value="EF_Hand_1_Ca_BS"/>
</dbReference>
<feature type="compositionally biased region" description="Basic and acidic residues" evidence="3">
    <location>
        <begin position="10"/>
        <end position="29"/>
    </location>
</feature>
<dbReference type="PROSITE" id="PS00018">
    <property type="entry name" value="EF_HAND_1"/>
    <property type="match status" value="1"/>
</dbReference>
<dbReference type="PROSITE" id="PS50222">
    <property type="entry name" value="EF_HAND_2"/>
    <property type="match status" value="2"/>
</dbReference>
<dbReference type="GO" id="GO:0005509">
    <property type="term" value="F:calcium ion binding"/>
    <property type="evidence" value="ECO:0007669"/>
    <property type="project" value="InterPro"/>
</dbReference>
<feature type="domain" description="EF-hand" evidence="4">
    <location>
        <begin position="83"/>
        <end position="118"/>
    </location>
</feature>
<evidence type="ECO:0000313" key="6">
    <source>
        <dbReference type="Proteomes" id="UP001208570"/>
    </source>
</evidence>
<dbReference type="InterPro" id="IPR002048">
    <property type="entry name" value="EF_hand_dom"/>
</dbReference>
<evidence type="ECO:0000256" key="1">
    <source>
        <dbReference type="ARBA" id="ARBA00022737"/>
    </source>
</evidence>
<accession>A0AAD9ISG9</accession>
<dbReference type="PANTHER" id="PTHR23048:SF59">
    <property type="entry name" value="EF-HAND SUPERFAMILY PROTEIN"/>
    <property type="match status" value="1"/>
</dbReference>
<keyword evidence="2" id="KW-0106">Calcium</keyword>
<evidence type="ECO:0000313" key="5">
    <source>
        <dbReference type="EMBL" id="KAK2139440.1"/>
    </source>
</evidence>
<dbReference type="SMART" id="SM00054">
    <property type="entry name" value="EFh"/>
    <property type="match status" value="5"/>
</dbReference>
<organism evidence="5 6">
    <name type="scientific">Paralvinella palmiformis</name>
    <dbReference type="NCBI Taxonomy" id="53620"/>
    <lineage>
        <taxon>Eukaryota</taxon>
        <taxon>Metazoa</taxon>
        <taxon>Spiralia</taxon>
        <taxon>Lophotrochozoa</taxon>
        <taxon>Annelida</taxon>
        <taxon>Polychaeta</taxon>
        <taxon>Sedentaria</taxon>
        <taxon>Canalipalpata</taxon>
        <taxon>Terebellida</taxon>
        <taxon>Terebelliformia</taxon>
        <taxon>Alvinellidae</taxon>
        <taxon>Paralvinella</taxon>
    </lineage>
</organism>
<sequence length="222" mass="25352">MGCSGSKTAESPKSKPEGQQENKGDENKEAGVYITEDEAIQYIVNELATTEERAKKIVAQVNHNDDGKISNEELVEMWAKCKERRAELKSEFEEIDKDKSGYITTDEAVQVFSKRFTGLPEASVKAIIKRYDSDGSGKLRYDEFIYFYGNMIVKRETIVKEFEKLDPDNKGQLPASDLERILVDVCVIDDYMAKSLVEDCDMNKDGLINRQEFEKLLNDMFE</sequence>
<evidence type="ECO:0000256" key="3">
    <source>
        <dbReference type="SAM" id="MobiDB-lite"/>
    </source>
</evidence>
<dbReference type="Pfam" id="PF13202">
    <property type="entry name" value="EF-hand_5"/>
    <property type="match status" value="1"/>
</dbReference>
<keyword evidence="6" id="KW-1185">Reference proteome</keyword>
<dbReference type="SUPFAM" id="SSF47473">
    <property type="entry name" value="EF-hand"/>
    <property type="match status" value="2"/>
</dbReference>
<dbReference type="AlphaFoldDB" id="A0AAD9ISG9"/>
<name>A0AAD9ISG9_9ANNE</name>
<evidence type="ECO:0000256" key="2">
    <source>
        <dbReference type="ARBA" id="ARBA00022837"/>
    </source>
</evidence>
<dbReference type="PANTHER" id="PTHR23048">
    <property type="entry name" value="MYOSIN LIGHT CHAIN 1, 3"/>
    <property type="match status" value="1"/>
</dbReference>
<dbReference type="Gene3D" id="1.10.238.10">
    <property type="entry name" value="EF-hand"/>
    <property type="match status" value="2"/>
</dbReference>
<feature type="region of interest" description="Disordered" evidence="3">
    <location>
        <begin position="1"/>
        <end position="31"/>
    </location>
</feature>
<dbReference type="FunFam" id="1.10.238.10:FF:000178">
    <property type="entry name" value="Calmodulin-2 A"/>
    <property type="match status" value="1"/>
</dbReference>
<keyword evidence="1" id="KW-0677">Repeat</keyword>